<accession>A0A1I7BEW0</accession>
<name>A0A1I7BEW0_9BACT</name>
<feature type="signal peptide" evidence="1">
    <location>
        <begin position="1"/>
        <end position="24"/>
    </location>
</feature>
<feature type="chain" id="PRO_5011454016" evidence="1">
    <location>
        <begin position="25"/>
        <end position="300"/>
    </location>
</feature>
<proteinExistence type="predicted"/>
<dbReference type="RefSeq" id="WP_091693091.1">
    <property type="nucleotide sequence ID" value="NZ_FPBF01000003.1"/>
</dbReference>
<dbReference type="STRING" id="305507.SAMN04489724_2361"/>
<keyword evidence="3" id="KW-1185">Reference proteome</keyword>
<dbReference type="EMBL" id="FPBF01000003">
    <property type="protein sequence ID" value="SFT85739.1"/>
    <property type="molecule type" value="Genomic_DNA"/>
</dbReference>
<sequence length="300" mass="34900">MKTRNIKTTILGTVLLFLTSFAFAHPTGNMITIGENVLWSYINPIKDPNHYACVMIWKRGSEPKVLIQSEYAASDYMLYNNQNEIYIIERKFLQASDEFQIRVLKSTIGSQPKVIWDWFKDDYRIGEGGFFMLSDEQMVFGKYPEIYSLKKGEQPIKYFEFDNPITRIRAVENNQILLLGDNSCYLVQQNGDILKQWNDLIDPTVENAPMNRNQVFDADYSSGELLLSYWGKRSFDLINDSGTRKTIIQQSEPYTPHWVAFWNDEKLLFSSQLIFDGSTPKPHLSLLNEQNNQSVIWNIQ</sequence>
<dbReference type="Proteomes" id="UP000199673">
    <property type="component" value="Unassembled WGS sequence"/>
</dbReference>
<dbReference type="OrthoDB" id="1435536at2"/>
<evidence type="ECO:0000313" key="2">
    <source>
        <dbReference type="EMBL" id="SFT85739.1"/>
    </source>
</evidence>
<organism evidence="2 3">
    <name type="scientific">Algoriphagus locisalis</name>
    <dbReference type="NCBI Taxonomy" id="305507"/>
    <lineage>
        <taxon>Bacteria</taxon>
        <taxon>Pseudomonadati</taxon>
        <taxon>Bacteroidota</taxon>
        <taxon>Cytophagia</taxon>
        <taxon>Cytophagales</taxon>
        <taxon>Cyclobacteriaceae</taxon>
        <taxon>Algoriphagus</taxon>
    </lineage>
</organism>
<dbReference type="AlphaFoldDB" id="A0A1I7BEW0"/>
<evidence type="ECO:0000256" key="1">
    <source>
        <dbReference type="SAM" id="SignalP"/>
    </source>
</evidence>
<reference evidence="3" key="1">
    <citation type="submission" date="2016-10" db="EMBL/GenBank/DDBJ databases">
        <authorList>
            <person name="Varghese N."/>
            <person name="Submissions S."/>
        </authorList>
    </citation>
    <scope>NUCLEOTIDE SEQUENCE [LARGE SCALE GENOMIC DNA]</scope>
    <source>
        <strain evidence="3">DSM 23445</strain>
    </source>
</reference>
<keyword evidence="1" id="KW-0732">Signal</keyword>
<gene>
    <name evidence="2" type="ORF">SAMN04489724_2361</name>
</gene>
<evidence type="ECO:0000313" key="3">
    <source>
        <dbReference type="Proteomes" id="UP000199673"/>
    </source>
</evidence>
<protein>
    <submittedName>
        <fullName evidence="2">Uncharacterized protein</fullName>
    </submittedName>
</protein>